<dbReference type="RefSeq" id="WP_203749220.1">
    <property type="nucleotide sequence ID" value="NZ_BONF01000026.1"/>
</dbReference>
<keyword evidence="3" id="KW-0479">Metal-binding</keyword>
<dbReference type="InterPro" id="IPR001570">
    <property type="entry name" value="Peptidase_M4_C_domain"/>
</dbReference>
<dbReference type="Pfam" id="PF02868">
    <property type="entry name" value="Peptidase_M4_C"/>
    <property type="match status" value="1"/>
</dbReference>
<comment type="caution">
    <text evidence="13">The sequence shown here is derived from an EMBL/GenBank/DDBJ whole genome shotgun (WGS) entry which is preliminary data.</text>
</comment>
<feature type="domain" description="Peptidase M4 C-terminal" evidence="11">
    <location>
        <begin position="640"/>
        <end position="793"/>
    </location>
</feature>
<dbReference type="Gene3D" id="3.10.170.10">
    <property type="match status" value="1"/>
</dbReference>
<dbReference type="InterPro" id="IPR027268">
    <property type="entry name" value="Peptidase_M4/M1_CTD_sf"/>
</dbReference>
<dbReference type="PANTHER" id="PTHR33794:SF1">
    <property type="entry name" value="BACILLOLYSIN"/>
    <property type="match status" value="1"/>
</dbReference>
<keyword evidence="14" id="KW-1185">Reference proteome</keyword>
<evidence type="ECO:0000313" key="13">
    <source>
        <dbReference type="EMBL" id="GIF83034.1"/>
    </source>
</evidence>
<organism evidence="13 14">
    <name type="scientific">Catellatospora bangladeshensis</name>
    <dbReference type="NCBI Taxonomy" id="310355"/>
    <lineage>
        <taxon>Bacteria</taxon>
        <taxon>Bacillati</taxon>
        <taxon>Actinomycetota</taxon>
        <taxon>Actinomycetes</taxon>
        <taxon>Micromonosporales</taxon>
        <taxon>Micromonosporaceae</taxon>
        <taxon>Catellatospora</taxon>
    </lineage>
</organism>
<evidence type="ECO:0000256" key="7">
    <source>
        <dbReference type="ARBA" id="ARBA00023049"/>
    </source>
</evidence>
<dbReference type="Pfam" id="PF07504">
    <property type="entry name" value="FTP"/>
    <property type="match status" value="1"/>
</dbReference>
<dbReference type="GO" id="GO:0046872">
    <property type="term" value="F:metal ion binding"/>
    <property type="evidence" value="ECO:0007669"/>
    <property type="project" value="UniProtKB-KW"/>
</dbReference>
<dbReference type="GO" id="GO:0004222">
    <property type="term" value="F:metalloendopeptidase activity"/>
    <property type="evidence" value="ECO:0007669"/>
    <property type="project" value="InterPro"/>
</dbReference>
<dbReference type="Gene3D" id="3.10.450.490">
    <property type="match status" value="1"/>
</dbReference>
<dbReference type="InterPro" id="IPR013856">
    <property type="entry name" value="Peptidase_M4_domain"/>
</dbReference>
<evidence type="ECO:0000256" key="2">
    <source>
        <dbReference type="ARBA" id="ARBA00022670"/>
    </source>
</evidence>
<feature type="region of interest" description="Disordered" evidence="9">
    <location>
        <begin position="511"/>
        <end position="530"/>
    </location>
</feature>
<dbReference type="Gene3D" id="1.10.390.10">
    <property type="entry name" value="Neutral Protease Domain 2"/>
    <property type="match status" value="1"/>
</dbReference>
<keyword evidence="6" id="KW-0862">Zinc</keyword>
<feature type="active site" evidence="8">
    <location>
        <position position="624"/>
    </location>
</feature>
<dbReference type="InterPro" id="IPR023612">
    <property type="entry name" value="Peptidase_M4"/>
</dbReference>
<feature type="active site" description="Proton donor" evidence="8">
    <location>
        <position position="702"/>
    </location>
</feature>
<evidence type="ECO:0000259" key="10">
    <source>
        <dbReference type="Pfam" id="PF01447"/>
    </source>
</evidence>
<keyword evidence="7" id="KW-0482">Metalloprotease</keyword>
<keyword evidence="4" id="KW-0732">Signal</keyword>
<evidence type="ECO:0000256" key="4">
    <source>
        <dbReference type="ARBA" id="ARBA00022729"/>
    </source>
</evidence>
<dbReference type="InterPro" id="IPR050728">
    <property type="entry name" value="Zinc_Metalloprotease_M4"/>
</dbReference>
<evidence type="ECO:0000259" key="12">
    <source>
        <dbReference type="Pfam" id="PF07504"/>
    </source>
</evidence>
<feature type="domain" description="Peptidase M4" evidence="10">
    <location>
        <begin position="534"/>
        <end position="631"/>
    </location>
</feature>
<name>A0A8J3JTT0_9ACTN</name>
<dbReference type="EMBL" id="BONF01000026">
    <property type="protein sequence ID" value="GIF83034.1"/>
    <property type="molecule type" value="Genomic_DNA"/>
</dbReference>
<evidence type="ECO:0000256" key="5">
    <source>
        <dbReference type="ARBA" id="ARBA00022801"/>
    </source>
</evidence>
<gene>
    <name evidence="13" type="ORF">Cba03nite_43830</name>
</gene>
<protein>
    <submittedName>
        <fullName evidence="13">Uncharacterized protein</fullName>
    </submittedName>
</protein>
<dbReference type="SUPFAM" id="SSF55486">
    <property type="entry name" value="Metalloproteases ('zincins'), catalytic domain"/>
    <property type="match status" value="1"/>
</dbReference>
<proteinExistence type="inferred from homology"/>
<evidence type="ECO:0000256" key="3">
    <source>
        <dbReference type="ARBA" id="ARBA00022723"/>
    </source>
</evidence>
<feature type="domain" description="FTP" evidence="12">
    <location>
        <begin position="350"/>
        <end position="392"/>
    </location>
</feature>
<dbReference type="InterPro" id="IPR011096">
    <property type="entry name" value="FTP_domain"/>
</dbReference>
<evidence type="ECO:0000256" key="8">
    <source>
        <dbReference type="PIRSR" id="PIRSR623612-1"/>
    </source>
</evidence>
<comment type="similarity">
    <text evidence="1">Belongs to the peptidase M4 family.</text>
</comment>
<evidence type="ECO:0000259" key="11">
    <source>
        <dbReference type="Pfam" id="PF02868"/>
    </source>
</evidence>
<dbReference type="AlphaFoldDB" id="A0A8J3JTT0"/>
<dbReference type="Pfam" id="PF01447">
    <property type="entry name" value="Peptidase_M4"/>
    <property type="match status" value="1"/>
</dbReference>
<evidence type="ECO:0000256" key="1">
    <source>
        <dbReference type="ARBA" id="ARBA00009388"/>
    </source>
</evidence>
<dbReference type="PANTHER" id="PTHR33794">
    <property type="entry name" value="BACILLOLYSIN"/>
    <property type="match status" value="1"/>
</dbReference>
<evidence type="ECO:0000313" key="14">
    <source>
        <dbReference type="Proteomes" id="UP000601223"/>
    </source>
</evidence>
<dbReference type="Proteomes" id="UP000601223">
    <property type="component" value="Unassembled WGS sequence"/>
</dbReference>
<accession>A0A8J3JTT0</accession>
<evidence type="ECO:0000256" key="9">
    <source>
        <dbReference type="SAM" id="MobiDB-lite"/>
    </source>
</evidence>
<keyword evidence="2" id="KW-0645">Protease</keyword>
<sequence>MHRQSFVSRRAVAITAGLTLVASLAVVITDSTRSTVNAAPESTITTDYRKDPYLAKEQVKLLDELSANSAIQLRAESWQQARTVGRLELEIPSGLDPKASLTEHAIAFVQQHLALWNLADIRDAEVTRVVSAGDCSTVTFSRITPDRLVVANAAMSVVLTRDGVIRGVAGQLTGEKLGEVDTKKLEAAKAVEVVRAYQAARGYEDADVVALPAPTEVVIDPFFLTGGAHSPRRGWLFGTPEWLEPEKEVPAGLQLVDQSTAAVAATGPGLTLTGKSIGGCPSSNPVTWLQRVVLDPATGTPAWVGLGHMSIATQGATPVDRARDLMAQPLFAQLYGTLRPTHHLRSPQQFTDVGGRVSVRFQEYYAGYPVEGAYLTVTLRATGQAESISARFVSFPTAHQQATMTSANAVAAAANRYRDAVCEWRLDCLTWFAGWLSANPPAPPLVVLSADLFAGTNLGQGEERLVYRVSLPGRIAYVDARSGGEVFAVDSQAHAVPYTILNGQQQDRAEISKAPGTPPLTPGTHLVPAGTMHPDSITAASFLDATDAFYTSLGRDSFDGQGSPIKVRVGSAFDGNAVWCGRTPQETTLPRQTSDPGLYGYLDCLDIRMHLGTKILSRDIVAHEFTHGVVESATAFFAAGEPGALGEHYADLMGNLVENDAADWRVAEDSPGGAVRDMANPRAFGDPDHMALVNQGCPLCTHKTAGVPNRAAVMITDGGVPGVGTPGIGRPAMAQLAYATLTGGRLGPASGFLDHRVETLATCKAAVGAPLGGIAFTAAMCEHVARAFDAVGITAFEDIGWQVTFIGPRQYTVHGGLTLYRGCTIADQTLVARDVSTGLVLTSNIAGGLSLSFGGEWDARVVSRASASNPAGREALIEIFVPWQDGDSRVIVDLVETYNKPAGVTDDQCRTPPTPVHRRTLYSSTKFARYPVILDGHRGNTVLNAFQSLPAGCSVERVTGLLYWRANGSGGHTVPAPPSATTYADGIRGFTISRTNPGQPQDLAATLGWWHIGTGGIFLRAVYDIWEPDGTDCMTGGLQTTP</sequence>
<dbReference type="GO" id="GO:0006508">
    <property type="term" value="P:proteolysis"/>
    <property type="evidence" value="ECO:0007669"/>
    <property type="project" value="UniProtKB-KW"/>
</dbReference>
<evidence type="ECO:0000256" key="6">
    <source>
        <dbReference type="ARBA" id="ARBA00022833"/>
    </source>
</evidence>
<reference evidence="13 14" key="1">
    <citation type="submission" date="2021-01" db="EMBL/GenBank/DDBJ databases">
        <title>Whole genome shotgun sequence of Catellatospora bangladeshensis NBRC 107357.</title>
        <authorList>
            <person name="Komaki H."/>
            <person name="Tamura T."/>
        </authorList>
    </citation>
    <scope>NUCLEOTIDE SEQUENCE [LARGE SCALE GENOMIC DNA]</scope>
    <source>
        <strain evidence="13 14">NBRC 107357</strain>
    </source>
</reference>
<dbReference type="PRINTS" id="PR00730">
    <property type="entry name" value="THERMOLYSIN"/>
</dbReference>
<keyword evidence="5" id="KW-0378">Hydrolase</keyword>